<dbReference type="Gene3D" id="3.80.10.10">
    <property type="entry name" value="Ribonuclease Inhibitor"/>
    <property type="match status" value="1"/>
</dbReference>
<organism evidence="3 4">
    <name type="scientific">Candidatus Cytomitobacter indipagum</name>
    <dbReference type="NCBI Taxonomy" id="2601575"/>
    <lineage>
        <taxon>Bacteria</taxon>
        <taxon>Pseudomonadati</taxon>
        <taxon>Pseudomonadota</taxon>
        <taxon>Alphaproteobacteria</taxon>
        <taxon>Holosporales</taxon>
        <taxon>Holosporaceae</taxon>
        <taxon>Candidatus Cytomitobacter</taxon>
    </lineage>
</organism>
<keyword evidence="4" id="KW-1185">Reference proteome</keyword>
<accession>A0A5C0UEU5</accession>
<sequence>MKLLLKILSCLICINFNATNHLTRPLSSLIALCNESSPKNDEEVRSENFQQTALELEKCIASLTEIVSHLKRINASAMKTKKEEEEFANKFKQMSYFANSSSKSCDQDEPDNPIKESPSHSVISHDSSVGPFTSNEEDLYTEEEIEKLEEIRKKAKTTIFMTPLEYHRNALEPFSIRTVAYLPLMDKYYKFIEKFAQHIGEYKSILERLVDMDTKKKINFYIKAINKHRIDMKHGNFHLFEDREICSVIDTIASHVHNINNQDSAITLYSQEINFSVYAAQTDQDEKEKIKNLCKSGGIMRTIYYRCEGILPNSGDVNHLTFFRSNGAPVKSILDFAKREIGCAPKSLIFEGLGLELHEAGYFGDNEHNLKIIRLINCEIKEWSSKDERIGGLKEVNVGFNELESLPPCKLMNGIQSLFMTGNRLHKLTSESLKGLYYPTIGGLCISHNILTDQSIILKSLHAMFPHLTHLWIEGNGITNFDLTQFKHLMYFNMSKQINKQITLKLSGKLEKLIGTGMEINIIQIPSERKLQSIECSQLIADREIKLAVEKTCTVRVNRN</sequence>
<protein>
    <recommendedName>
        <fullName evidence="5">Leucine-rich repeat domain-containing protein</fullName>
    </recommendedName>
</protein>
<evidence type="ECO:0000313" key="4">
    <source>
        <dbReference type="Proteomes" id="UP000325155"/>
    </source>
</evidence>
<feature type="signal peptide" evidence="2">
    <location>
        <begin position="1"/>
        <end position="18"/>
    </location>
</feature>
<dbReference type="RefSeq" id="WP_148980639.1">
    <property type="nucleotide sequence ID" value="NZ_CP043315.1"/>
</dbReference>
<gene>
    <name evidence="3" type="ORF">FZC35_00065</name>
</gene>
<evidence type="ECO:0008006" key="5">
    <source>
        <dbReference type="Google" id="ProtNLM"/>
    </source>
</evidence>
<reference evidence="3 4" key="1">
    <citation type="submission" date="2019-08" db="EMBL/GenBank/DDBJ databases">
        <title>Highly reduced genomes of protist endosymbionts show evolutionary convergence.</title>
        <authorList>
            <person name="George E."/>
            <person name="Husnik F."/>
            <person name="Tashyreva D."/>
            <person name="Prokopchuk G."/>
            <person name="Horak A."/>
            <person name="Kwong W.K."/>
            <person name="Lukes J."/>
            <person name="Keeling P.J."/>
        </authorList>
    </citation>
    <scope>NUCLEOTIDE SEQUENCE [LARGE SCALE GENOMIC DNA]</scope>
    <source>
        <strain evidence="3">1605</strain>
    </source>
</reference>
<name>A0A5C0UEU5_9PROT</name>
<dbReference type="AlphaFoldDB" id="A0A5C0UEU5"/>
<dbReference type="SUPFAM" id="SSF52058">
    <property type="entry name" value="L domain-like"/>
    <property type="match status" value="1"/>
</dbReference>
<evidence type="ECO:0000256" key="1">
    <source>
        <dbReference type="SAM" id="MobiDB-lite"/>
    </source>
</evidence>
<feature type="chain" id="PRO_5022777497" description="Leucine-rich repeat domain-containing protein" evidence="2">
    <location>
        <begin position="19"/>
        <end position="560"/>
    </location>
</feature>
<feature type="region of interest" description="Disordered" evidence="1">
    <location>
        <begin position="100"/>
        <end position="136"/>
    </location>
</feature>
<dbReference type="KEGG" id="cip:FZC35_00065"/>
<evidence type="ECO:0000256" key="2">
    <source>
        <dbReference type="SAM" id="SignalP"/>
    </source>
</evidence>
<proteinExistence type="predicted"/>
<dbReference type="Proteomes" id="UP000325155">
    <property type="component" value="Chromosome"/>
</dbReference>
<evidence type="ECO:0000313" key="3">
    <source>
        <dbReference type="EMBL" id="QEK37792.1"/>
    </source>
</evidence>
<keyword evidence="2" id="KW-0732">Signal</keyword>
<dbReference type="EMBL" id="CP043315">
    <property type="protein sequence ID" value="QEK37792.1"/>
    <property type="molecule type" value="Genomic_DNA"/>
</dbReference>
<feature type="compositionally biased region" description="Low complexity" evidence="1">
    <location>
        <begin position="119"/>
        <end position="129"/>
    </location>
</feature>
<dbReference type="InterPro" id="IPR032675">
    <property type="entry name" value="LRR_dom_sf"/>
</dbReference>